<dbReference type="EMBL" id="JAOL01000106">
    <property type="protein sequence ID" value="EUA90262.1"/>
    <property type="molecule type" value="Genomic_DNA"/>
</dbReference>
<keyword evidence="2" id="KW-1185">Reference proteome</keyword>
<reference evidence="1 2" key="1">
    <citation type="submission" date="2014-01" db="EMBL/GenBank/DDBJ databases">
        <authorList>
            <person name="Dobos K."/>
            <person name="Lenaerts A."/>
            <person name="Ordway D."/>
            <person name="DeGroote M.A."/>
            <person name="Parker T."/>
            <person name="Sizemore C."/>
            <person name="Tallon L.J."/>
            <person name="Sadzewicz L.K."/>
            <person name="Sengamalay N."/>
            <person name="Fraser C.M."/>
            <person name="Hine E."/>
            <person name="Shefchek K.A."/>
            <person name="Das S.P."/>
            <person name="Tettelin H."/>
        </authorList>
    </citation>
    <scope>NUCLEOTIDE SEQUENCE [LARGE SCALE GENOMIC DNA]</scope>
    <source>
        <strain evidence="1 2">Harvey</strain>
    </source>
</reference>
<evidence type="ECO:0000313" key="2">
    <source>
        <dbReference type="Proteomes" id="UP000020681"/>
    </source>
</evidence>
<dbReference type="Proteomes" id="UP000020681">
    <property type="component" value="Unassembled WGS sequence"/>
</dbReference>
<accession>A0ABN0QZK4</accession>
<organism evidence="1 2">
    <name type="scientific">Mycobacterium ulcerans str. Harvey</name>
    <dbReference type="NCBI Taxonomy" id="1299332"/>
    <lineage>
        <taxon>Bacteria</taxon>
        <taxon>Bacillati</taxon>
        <taxon>Actinomycetota</taxon>
        <taxon>Actinomycetes</taxon>
        <taxon>Mycobacteriales</taxon>
        <taxon>Mycobacteriaceae</taxon>
        <taxon>Mycobacterium</taxon>
        <taxon>Mycobacterium ulcerans group</taxon>
    </lineage>
</organism>
<comment type="caution">
    <text evidence="1">The sequence shown here is derived from an EMBL/GenBank/DDBJ whole genome shotgun (WGS) entry which is preliminary data.</text>
</comment>
<sequence>MSQMPEGLDELPPGLADFDLSKLRSANPKKIASDRYLC</sequence>
<protein>
    <submittedName>
        <fullName evidence="1">Uncharacterized protein</fullName>
    </submittedName>
</protein>
<name>A0ABN0QZK4_MYCUL</name>
<evidence type="ECO:0000313" key="1">
    <source>
        <dbReference type="EMBL" id="EUA90262.1"/>
    </source>
</evidence>
<gene>
    <name evidence="1" type="ORF">I551_3235</name>
</gene>
<proteinExistence type="predicted"/>